<dbReference type="EMBL" id="JAPQKO010000006">
    <property type="protein sequence ID" value="KAJ5155673.1"/>
    <property type="molecule type" value="Genomic_DNA"/>
</dbReference>
<protein>
    <submittedName>
        <fullName evidence="2">Uncharacterized protein</fullName>
    </submittedName>
</protein>
<organism evidence="2 4">
    <name type="scientific">Penicillium capsulatum</name>
    <dbReference type="NCBI Taxonomy" id="69766"/>
    <lineage>
        <taxon>Eukaryota</taxon>
        <taxon>Fungi</taxon>
        <taxon>Dikarya</taxon>
        <taxon>Ascomycota</taxon>
        <taxon>Pezizomycotina</taxon>
        <taxon>Eurotiomycetes</taxon>
        <taxon>Eurotiomycetidae</taxon>
        <taxon>Eurotiales</taxon>
        <taxon>Aspergillaceae</taxon>
        <taxon>Penicillium</taxon>
    </lineage>
</organism>
<dbReference type="EMBL" id="JAPQKO010000006">
    <property type="protein sequence ID" value="KAJ5155686.1"/>
    <property type="molecule type" value="Genomic_DNA"/>
</dbReference>
<proteinExistence type="predicted"/>
<dbReference type="Proteomes" id="UP001146351">
    <property type="component" value="Unassembled WGS sequence"/>
</dbReference>
<evidence type="ECO:0000313" key="3">
    <source>
        <dbReference type="EMBL" id="KAJ5155686.1"/>
    </source>
</evidence>
<reference evidence="2" key="1">
    <citation type="submission" date="2022-11" db="EMBL/GenBank/DDBJ databases">
        <authorList>
            <person name="Petersen C."/>
        </authorList>
    </citation>
    <scope>NUCLEOTIDE SEQUENCE</scope>
    <source>
        <strain evidence="2">IBT 21917</strain>
    </source>
</reference>
<evidence type="ECO:0000256" key="1">
    <source>
        <dbReference type="SAM" id="MobiDB-lite"/>
    </source>
</evidence>
<name>A0A9W9HS80_9EURO</name>
<gene>
    <name evidence="2" type="ORF">N7492_008476</name>
    <name evidence="3" type="ORF">N7492_008489</name>
</gene>
<feature type="region of interest" description="Disordered" evidence="1">
    <location>
        <begin position="1"/>
        <end position="53"/>
    </location>
</feature>
<evidence type="ECO:0000313" key="2">
    <source>
        <dbReference type="EMBL" id="KAJ5155673.1"/>
    </source>
</evidence>
<evidence type="ECO:0000313" key="4">
    <source>
        <dbReference type="Proteomes" id="UP001146351"/>
    </source>
</evidence>
<keyword evidence="4" id="KW-1185">Reference proteome</keyword>
<feature type="compositionally biased region" description="Basic and acidic residues" evidence="1">
    <location>
        <begin position="1"/>
        <end position="11"/>
    </location>
</feature>
<sequence>MEGLDREHDVLLEPLDSLPGMLTGVGESLSHLEQDQNQALPPDVFENDNRPPASDPFKPLMEELGRLGQVDPQVSHQASEIVRLYSRLWDAYVAKAADSQRLQIANEELRTTNAHLCQEQVFMERRHVKHAALLAHFGQAFGKLRQNIVGLLKDWEDCSSESIRENESRSAEEVS</sequence>
<dbReference type="OrthoDB" id="4323916at2759"/>
<dbReference type="AlphaFoldDB" id="A0A9W9HS80"/>
<reference evidence="2" key="2">
    <citation type="journal article" date="2023" name="IMA Fungus">
        <title>Comparative genomic study of the Penicillium genus elucidates a diverse pangenome and 15 lateral gene transfer events.</title>
        <authorList>
            <person name="Petersen C."/>
            <person name="Sorensen T."/>
            <person name="Nielsen M.R."/>
            <person name="Sondergaard T.E."/>
            <person name="Sorensen J.L."/>
            <person name="Fitzpatrick D.A."/>
            <person name="Frisvad J.C."/>
            <person name="Nielsen K.L."/>
        </authorList>
    </citation>
    <scope>NUCLEOTIDE SEQUENCE</scope>
    <source>
        <strain evidence="2">IBT 21917</strain>
    </source>
</reference>
<accession>A0A9W9HS80</accession>
<comment type="caution">
    <text evidence="2">The sequence shown here is derived from an EMBL/GenBank/DDBJ whole genome shotgun (WGS) entry which is preliminary data.</text>
</comment>